<dbReference type="RefSeq" id="WP_074869197.1">
    <property type="nucleotide sequence ID" value="NZ_FOAS01000012.1"/>
</dbReference>
<name>A0A1H7QBW2_9GAMM</name>
<dbReference type="AlphaFoldDB" id="A0A1H7QBW2"/>
<evidence type="ECO:0000313" key="2">
    <source>
        <dbReference type="Proteomes" id="UP000185766"/>
    </source>
</evidence>
<proteinExistence type="predicted"/>
<gene>
    <name evidence="1" type="ORF">SAMN05216214_112106</name>
</gene>
<dbReference type="Proteomes" id="UP000185766">
    <property type="component" value="Unassembled WGS sequence"/>
</dbReference>
<accession>A0A1H7QBW2</accession>
<organism evidence="1 2">
    <name type="scientific">Atopomonas hussainii</name>
    <dbReference type="NCBI Taxonomy" id="1429083"/>
    <lineage>
        <taxon>Bacteria</taxon>
        <taxon>Pseudomonadati</taxon>
        <taxon>Pseudomonadota</taxon>
        <taxon>Gammaproteobacteria</taxon>
        <taxon>Pseudomonadales</taxon>
        <taxon>Pseudomonadaceae</taxon>
        <taxon>Atopomonas</taxon>
    </lineage>
</organism>
<protein>
    <submittedName>
        <fullName evidence="1">Uncharacterized protein</fullName>
    </submittedName>
</protein>
<keyword evidence="2" id="KW-1185">Reference proteome</keyword>
<reference evidence="1 2" key="1">
    <citation type="submission" date="2016-10" db="EMBL/GenBank/DDBJ databases">
        <authorList>
            <person name="de Groot N.N."/>
        </authorList>
    </citation>
    <scope>NUCLEOTIDE SEQUENCE [LARGE SCALE GENOMIC DNA]</scope>
    <source>
        <strain evidence="1 2">JCM 19513</strain>
    </source>
</reference>
<sequence>MSAALRSSLRIHRRQLAAVLQALDYQPDEDFSLAHNVCDCLSDYHWYAAAPQDEWLSFEFASDDDEQMDWEVLLTLTPFLEEGSYYEERAGDYVLDAQGQQRTGLIRAWVEQGQLKGMIYALVPDPTGSAVREPVAALDPRMI</sequence>
<evidence type="ECO:0000313" key="1">
    <source>
        <dbReference type="EMBL" id="SEL45600.1"/>
    </source>
</evidence>
<dbReference type="EMBL" id="FOAS01000012">
    <property type="protein sequence ID" value="SEL45600.1"/>
    <property type="molecule type" value="Genomic_DNA"/>
</dbReference>